<protein>
    <recommendedName>
        <fullName evidence="5">Lipoprotein</fullName>
    </recommendedName>
</protein>
<dbReference type="RefSeq" id="WP_398661253.1">
    <property type="nucleotide sequence ID" value="NZ_JBITDC010000024.1"/>
</dbReference>
<organism evidence="3 4">
    <name type="scientific">Streptomyces cellulosae</name>
    <dbReference type="NCBI Taxonomy" id="1968"/>
    <lineage>
        <taxon>Bacteria</taxon>
        <taxon>Bacillati</taxon>
        <taxon>Actinomycetota</taxon>
        <taxon>Actinomycetes</taxon>
        <taxon>Kitasatosporales</taxon>
        <taxon>Streptomycetaceae</taxon>
        <taxon>Streptomyces</taxon>
    </lineage>
</organism>
<feature type="region of interest" description="Disordered" evidence="1">
    <location>
        <begin position="27"/>
        <end position="46"/>
    </location>
</feature>
<reference evidence="3 4" key="1">
    <citation type="submission" date="2024-10" db="EMBL/GenBank/DDBJ databases">
        <title>The Natural Products Discovery Center: Release of the First 8490 Sequenced Strains for Exploring Actinobacteria Biosynthetic Diversity.</title>
        <authorList>
            <person name="Kalkreuter E."/>
            <person name="Kautsar S.A."/>
            <person name="Yang D."/>
            <person name="Bader C.D."/>
            <person name="Teijaro C.N."/>
            <person name="Fluegel L."/>
            <person name="Davis C.M."/>
            <person name="Simpson J.R."/>
            <person name="Lauterbach L."/>
            <person name="Steele A.D."/>
            <person name="Gui C."/>
            <person name="Meng S."/>
            <person name="Li G."/>
            <person name="Viehrig K."/>
            <person name="Ye F."/>
            <person name="Su P."/>
            <person name="Kiefer A.F."/>
            <person name="Nichols A."/>
            <person name="Cepeda A.J."/>
            <person name="Yan W."/>
            <person name="Fan B."/>
            <person name="Jiang Y."/>
            <person name="Adhikari A."/>
            <person name="Zheng C.-J."/>
            <person name="Schuster L."/>
            <person name="Cowan T.M."/>
            <person name="Smanski M.J."/>
            <person name="Chevrette M.G."/>
            <person name="De Carvalho L.P.S."/>
            <person name="Shen B."/>
        </authorList>
    </citation>
    <scope>NUCLEOTIDE SEQUENCE [LARGE SCALE GENOMIC DNA]</scope>
    <source>
        <strain evidence="3 4">NPDC051599</strain>
    </source>
</reference>
<proteinExistence type="predicted"/>
<evidence type="ECO:0000313" key="4">
    <source>
        <dbReference type="Proteomes" id="UP001612415"/>
    </source>
</evidence>
<feature type="chain" id="PRO_5045931052" description="Lipoprotein" evidence="2">
    <location>
        <begin position="27"/>
        <end position="310"/>
    </location>
</feature>
<evidence type="ECO:0000256" key="1">
    <source>
        <dbReference type="SAM" id="MobiDB-lite"/>
    </source>
</evidence>
<dbReference type="EMBL" id="JBITDC010000024">
    <property type="protein sequence ID" value="MFI5680893.1"/>
    <property type="molecule type" value="Genomic_DNA"/>
</dbReference>
<evidence type="ECO:0000313" key="3">
    <source>
        <dbReference type="EMBL" id="MFI5680893.1"/>
    </source>
</evidence>
<dbReference type="Proteomes" id="UP001612415">
    <property type="component" value="Unassembled WGS sequence"/>
</dbReference>
<accession>A0ABW7YG70</accession>
<gene>
    <name evidence="3" type="ORF">ACIA8P_40890</name>
</gene>
<comment type="caution">
    <text evidence="3">The sequence shown here is derived from an EMBL/GenBank/DDBJ whole genome shotgun (WGS) entry which is preliminary data.</text>
</comment>
<keyword evidence="2" id="KW-0732">Signal</keyword>
<sequence length="310" mass="32678">MLNSPPSQLRGAAVAVLVTAALTACGGPSSPPAGHTPSAHATSPIPSARDVPVLAGDYSGKLPIAAYSLTPAQSELIQSAEQKLEQKCLARYGISYSFVRQPQTRTADRRYGLSSPKEASAYGYHLPPSPAVSTAPIPPGMLMVLMGEGGKGGSTNVIYHGKVVPKGGCRAEAVERVEGEYARPSISAAAGAIADGSYAKSMREPAVVTVFRRWSSCLAASGGYRYASPMDPLGVPEFAKRRPGAREIPTAVTDVECKRKTRLLPVWFGVESRIQAAMIDKQAPALSELLRIHRAQVAEAKAVLRGDTSR</sequence>
<keyword evidence="4" id="KW-1185">Reference proteome</keyword>
<name>A0ABW7YG70_STRCE</name>
<evidence type="ECO:0008006" key="5">
    <source>
        <dbReference type="Google" id="ProtNLM"/>
    </source>
</evidence>
<feature type="signal peptide" evidence="2">
    <location>
        <begin position="1"/>
        <end position="26"/>
    </location>
</feature>
<evidence type="ECO:0000256" key="2">
    <source>
        <dbReference type="SAM" id="SignalP"/>
    </source>
</evidence>